<keyword evidence="1 4" id="KW-0812">Transmembrane</keyword>
<dbReference type="InterPro" id="IPR036259">
    <property type="entry name" value="MFS_trans_sf"/>
</dbReference>
<feature type="transmembrane region" description="Helical" evidence="4">
    <location>
        <begin position="358"/>
        <end position="379"/>
    </location>
</feature>
<name>V5WL95_9SPIO</name>
<dbReference type="HOGENOM" id="CLU_616614_0_0_12"/>
<reference evidence="5 6" key="1">
    <citation type="journal article" date="2015" name="Stand. Genomic Sci.">
        <title>Complete genome sequence and description of Salinispira pacifica gen. nov., sp. nov., a novel spirochaete isolated form a hypersaline microbial mat.</title>
        <authorList>
            <person name="Ben Hania W."/>
            <person name="Joseph M."/>
            <person name="Schumann P."/>
            <person name="Bunk B."/>
            <person name="Fiebig A."/>
            <person name="Sproer C."/>
            <person name="Klenk H.P."/>
            <person name="Fardeau M.L."/>
            <person name="Spring S."/>
        </authorList>
    </citation>
    <scope>NUCLEOTIDE SEQUENCE [LARGE SCALE GENOMIC DNA]</scope>
    <source>
        <strain evidence="5 6">L21-RPul-D2</strain>
    </source>
</reference>
<feature type="transmembrane region" description="Helical" evidence="4">
    <location>
        <begin position="156"/>
        <end position="173"/>
    </location>
</feature>
<dbReference type="eggNOG" id="COG2211">
    <property type="taxonomic scope" value="Bacteria"/>
</dbReference>
<organism evidence="5 6">
    <name type="scientific">Salinispira pacifica</name>
    <dbReference type="NCBI Taxonomy" id="1307761"/>
    <lineage>
        <taxon>Bacteria</taxon>
        <taxon>Pseudomonadati</taxon>
        <taxon>Spirochaetota</taxon>
        <taxon>Spirochaetia</taxon>
        <taxon>Spirochaetales</taxon>
        <taxon>Spirochaetaceae</taxon>
        <taxon>Salinispira</taxon>
    </lineage>
</organism>
<keyword evidence="2 4" id="KW-1133">Transmembrane helix</keyword>
<gene>
    <name evidence="5" type="ORF">L21SP2_2988</name>
</gene>
<feature type="transmembrane region" description="Helical" evidence="4">
    <location>
        <begin position="296"/>
        <end position="314"/>
    </location>
</feature>
<dbReference type="InterPro" id="IPR011701">
    <property type="entry name" value="MFS"/>
</dbReference>
<dbReference type="PANTHER" id="PTHR23526">
    <property type="entry name" value="INTEGRAL MEMBRANE TRANSPORT PROTEIN-RELATED"/>
    <property type="match status" value="1"/>
</dbReference>
<dbReference type="EMBL" id="CP006939">
    <property type="protein sequence ID" value="AHC16334.1"/>
    <property type="molecule type" value="Genomic_DNA"/>
</dbReference>
<dbReference type="SUPFAM" id="SSF103473">
    <property type="entry name" value="MFS general substrate transporter"/>
    <property type="match status" value="1"/>
</dbReference>
<evidence type="ECO:0000256" key="1">
    <source>
        <dbReference type="ARBA" id="ARBA00022692"/>
    </source>
</evidence>
<feature type="transmembrane region" description="Helical" evidence="4">
    <location>
        <begin position="233"/>
        <end position="254"/>
    </location>
</feature>
<feature type="transmembrane region" description="Helical" evidence="4">
    <location>
        <begin position="49"/>
        <end position="70"/>
    </location>
</feature>
<evidence type="ECO:0000256" key="2">
    <source>
        <dbReference type="ARBA" id="ARBA00022989"/>
    </source>
</evidence>
<sequence>MSGHYSPEEQTTGRRWWLIFSIINTFSFQFLAGNVIILFIIRLGASKTVVGVVSSFFHASYLIMPVGRLLSRRLGIVKGFHMAWMVRYLAISPLLLAPFIALSGVADANTLALIIVVGSYFGFQMIRGSGMVSLSPLLTELSHGGDRGRFLSLSRILSNISILFGVLIVALFLGDDAPLMKYLISFAAGIVLGYAGVYSLSRIPEIRRPEGHSDQGLKQSFRDIWKERKFRKYFATLPVVGFSLGIVKPFLLVYAKDVYQFSDNRVLFLTVAGSLGAIAMGVISRKFIDRVGAKPFMMIWILLMAAGALAIVLVPLTAGALSWVFLLLLFFIAMMGWNGADNTAQTYFFSLLQPQQQLSFGIVYFLTVGASGVAGASLAGMFLDLLQGPLGVEGRMSHVYLFAGVLAILVLAFFLAARMERLGALSFRRSLSELFSLRLRSRGR</sequence>
<dbReference type="Gene3D" id="1.20.1250.20">
    <property type="entry name" value="MFS general substrate transporter like domains"/>
    <property type="match status" value="2"/>
</dbReference>
<feature type="transmembrane region" description="Helical" evidence="4">
    <location>
        <begin position="399"/>
        <end position="419"/>
    </location>
</feature>
<dbReference type="Pfam" id="PF07690">
    <property type="entry name" value="MFS_1"/>
    <property type="match status" value="1"/>
</dbReference>
<proteinExistence type="predicted"/>
<dbReference type="InterPro" id="IPR052528">
    <property type="entry name" value="Sugar_transport-like"/>
</dbReference>
<dbReference type="KEGG" id="slr:L21SP2_2988"/>
<keyword evidence="6" id="KW-1185">Reference proteome</keyword>
<feature type="transmembrane region" description="Helical" evidence="4">
    <location>
        <begin position="82"/>
        <end position="102"/>
    </location>
</feature>
<feature type="transmembrane region" description="Helical" evidence="4">
    <location>
        <begin position="16"/>
        <end position="43"/>
    </location>
</feature>
<evidence type="ECO:0000313" key="5">
    <source>
        <dbReference type="EMBL" id="AHC16334.1"/>
    </source>
</evidence>
<evidence type="ECO:0000256" key="3">
    <source>
        <dbReference type="ARBA" id="ARBA00023136"/>
    </source>
</evidence>
<evidence type="ECO:0000256" key="4">
    <source>
        <dbReference type="SAM" id="Phobius"/>
    </source>
</evidence>
<dbReference type="STRING" id="1307761.L21SP2_2988"/>
<evidence type="ECO:0000313" key="6">
    <source>
        <dbReference type="Proteomes" id="UP000018680"/>
    </source>
</evidence>
<protein>
    <recommendedName>
        <fullName evidence="7">Major facilitator superfamily (MFS) profile domain-containing protein</fullName>
    </recommendedName>
</protein>
<feature type="transmembrane region" description="Helical" evidence="4">
    <location>
        <begin position="320"/>
        <end position="337"/>
    </location>
</feature>
<dbReference type="PANTHER" id="PTHR23526:SF2">
    <property type="entry name" value="MAJOR FACILITATOR SUPERFAMILY (MFS) PROFILE DOMAIN-CONTAINING PROTEIN"/>
    <property type="match status" value="1"/>
</dbReference>
<keyword evidence="3 4" id="KW-0472">Membrane</keyword>
<feature type="transmembrane region" description="Helical" evidence="4">
    <location>
        <begin position="108"/>
        <end position="126"/>
    </location>
</feature>
<evidence type="ECO:0008006" key="7">
    <source>
        <dbReference type="Google" id="ProtNLM"/>
    </source>
</evidence>
<dbReference type="Proteomes" id="UP000018680">
    <property type="component" value="Chromosome"/>
</dbReference>
<feature type="transmembrane region" description="Helical" evidence="4">
    <location>
        <begin position="266"/>
        <end position="284"/>
    </location>
</feature>
<dbReference type="RefSeq" id="WP_024269231.1">
    <property type="nucleotide sequence ID" value="NC_023035.1"/>
</dbReference>
<dbReference type="AlphaFoldDB" id="V5WL95"/>
<accession>V5WL95</accession>
<feature type="transmembrane region" description="Helical" evidence="4">
    <location>
        <begin position="179"/>
        <end position="200"/>
    </location>
</feature>
<dbReference type="GO" id="GO:0022857">
    <property type="term" value="F:transmembrane transporter activity"/>
    <property type="evidence" value="ECO:0007669"/>
    <property type="project" value="InterPro"/>
</dbReference>
<dbReference type="OrthoDB" id="355042at2"/>